<reference evidence="2" key="1">
    <citation type="submission" date="2022-11" db="UniProtKB">
        <authorList>
            <consortium name="WormBaseParasite"/>
        </authorList>
    </citation>
    <scope>IDENTIFICATION</scope>
</reference>
<dbReference type="Proteomes" id="UP000887574">
    <property type="component" value="Unplaced"/>
</dbReference>
<dbReference type="InterPro" id="IPR036322">
    <property type="entry name" value="WD40_repeat_dom_sf"/>
</dbReference>
<dbReference type="AlphaFoldDB" id="A0A915EI54"/>
<organism evidence="1 2">
    <name type="scientific">Ditylenchus dipsaci</name>
    <dbReference type="NCBI Taxonomy" id="166011"/>
    <lineage>
        <taxon>Eukaryota</taxon>
        <taxon>Metazoa</taxon>
        <taxon>Ecdysozoa</taxon>
        <taxon>Nematoda</taxon>
        <taxon>Chromadorea</taxon>
        <taxon>Rhabditida</taxon>
        <taxon>Tylenchina</taxon>
        <taxon>Tylenchomorpha</taxon>
        <taxon>Sphaerularioidea</taxon>
        <taxon>Anguinidae</taxon>
        <taxon>Anguininae</taxon>
        <taxon>Ditylenchus</taxon>
    </lineage>
</organism>
<dbReference type="PANTHER" id="PTHR19863:SF5">
    <property type="entry name" value="WD REPEAT-CONTAINING PROTEIN 47"/>
    <property type="match status" value="1"/>
</dbReference>
<dbReference type="SUPFAM" id="SSF50978">
    <property type="entry name" value="WD40 repeat-like"/>
    <property type="match status" value="1"/>
</dbReference>
<dbReference type="Pfam" id="PF00400">
    <property type="entry name" value="WD40"/>
    <property type="match status" value="1"/>
</dbReference>
<dbReference type="PANTHER" id="PTHR19863">
    <property type="entry name" value="NEMITIN (NEURONAL ENRICHED MAP INTERACTING PROTEIN) HOMOLOG"/>
    <property type="match status" value="1"/>
</dbReference>
<proteinExistence type="predicted"/>
<dbReference type="InterPro" id="IPR001680">
    <property type="entry name" value="WD40_rpt"/>
</dbReference>
<name>A0A915EI54_9BILA</name>
<dbReference type="InterPro" id="IPR040067">
    <property type="entry name" value="WDR47"/>
</dbReference>
<dbReference type="WBParaSite" id="jg6936">
    <property type="protein sequence ID" value="jg6936"/>
    <property type="gene ID" value="jg6936"/>
</dbReference>
<evidence type="ECO:0000313" key="2">
    <source>
        <dbReference type="WBParaSite" id="jg6936"/>
    </source>
</evidence>
<dbReference type="InterPro" id="IPR015943">
    <property type="entry name" value="WD40/YVTN_repeat-like_dom_sf"/>
</dbReference>
<evidence type="ECO:0000313" key="1">
    <source>
        <dbReference type="Proteomes" id="UP000887574"/>
    </source>
</evidence>
<accession>A0A915EI54</accession>
<keyword evidence="1" id="KW-1185">Reference proteome</keyword>
<sequence>MELMMHDGTVRELIFMEDSGSHHSSIVVSGGAGNCHICLTDCTTGRTFKSFVGHTAPILGLTNHSLLGLQSFQCRQCDHAKYENFKLSCDISMHRSSGKLLVSGHEDASVMLYDVIGGRTVQTFRPHGDEVRTVRCSNAAYYLLSGSYDKRVVITDMRGDLTAPLMYLPVAEHADKVIQCRWHPKTSLS</sequence>
<dbReference type="Gene3D" id="2.130.10.10">
    <property type="entry name" value="YVTN repeat-like/Quinoprotein amine dehydrogenase"/>
    <property type="match status" value="1"/>
</dbReference>
<dbReference type="SMART" id="SM00320">
    <property type="entry name" value="WD40"/>
    <property type="match status" value="2"/>
</dbReference>
<protein>
    <submittedName>
        <fullName evidence="2">Uncharacterized protein</fullName>
    </submittedName>
</protein>